<evidence type="ECO:0000313" key="2">
    <source>
        <dbReference type="Proteomes" id="UP001142489"/>
    </source>
</evidence>
<proteinExistence type="predicted"/>
<accession>A0A9Q1B1P9</accession>
<reference evidence="1" key="1">
    <citation type="journal article" date="2023" name="DNA Res.">
        <title>Chromosome-level genome assembly of Phrynocephalus forsythii using third-generation DNA sequencing and Hi-C analysis.</title>
        <authorList>
            <person name="Qi Y."/>
            <person name="Zhao W."/>
            <person name="Zhao Y."/>
            <person name="Niu C."/>
            <person name="Cao S."/>
            <person name="Zhang Y."/>
        </authorList>
    </citation>
    <scope>NUCLEOTIDE SEQUENCE</scope>
    <source>
        <tissue evidence="1">Muscle</tissue>
    </source>
</reference>
<evidence type="ECO:0000313" key="1">
    <source>
        <dbReference type="EMBL" id="KAJ7329195.1"/>
    </source>
</evidence>
<comment type="caution">
    <text evidence="1">The sequence shown here is derived from an EMBL/GenBank/DDBJ whole genome shotgun (WGS) entry which is preliminary data.</text>
</comment>
<dbReference type="Pfam" id="PF07163">
    <property type="entry name" value="Pex26"/>
    <property type="match status" value="1"/>
</dbReference>
<sequence>MMKRSDSAAAAAAAFAGIGGAGSLLRSSEPPSLSPVASPAAALLEDAADLLVMQRDFAAALDRCERGCESLPGEPEDEERDSSEVLKCSLCVVGIQALAEMNRWREVLPWILQYYHDPECWPPQILELCILLHSKVEEPHLMLDVGNDWLRSSANQHLHPYGLLVQLFLFHVLLPLGRFTEAEELVQSCQALSLEQQVETQERIQEKRRQWLQQEEEDLIPQEKPDVAWKEQLGSVSRKMLTVLAQLGRMLGSLAGRLCWIPYKKTLLAAFMLCLIVVRLDPASPTSLPFIYRLLQLLREARVAVFSPHHRPPLQD</sequence>
<keyword evidence="2" id="KW-1185">Reference proteome</keyword>
<dbReference type="Proteomes" id="UP001142489">
    <property type="component" value="Unassembled WGS sequence"/>
</dbReference>
<dbReference type="InterPro" id="IPR010797">
    <property type="entry name" value="Pex26"/>
</dbReference>
<dbReference type="GO" id="GO:0005778">
    <property type="term" value="C:peroxisomal membrane"/>
    <property type="evidence" value="ECO:0007669"/>
    <property type="project" value="InterPro"/>
</dbReference>
<evidence type="ECO:0008006" key="3">
    <source>
        <dbReference type="Google" id="ProtNLM"/>
    </source>
</evidence>
<dbReference type="GO" id="GO:0045046">
    <property type="term" value="P:protein import into peroxisome membrane"/>
    <property type="evidence" value="ECO:0007669"/>
    <property type="project" value="InterPro"/>
</dbReference>
<dbReference type="GO" id="GO:0044877">
    <property type="term" value="F:protein-containing complex binding"/>
    <property type="evidence" value="ECO:0007669"/>
    <property type="project" value="InterPro"/>
</dbReference>
<dbReference type="GO" id="GO:0016558">
    <property type="term" value="P:protein import into peroxisome matrix"/>
    <property type="evidence" value="ECO:0007669"/>
    <property type="project" value="TreeGrafter"/>
</dbReference>
<dbReference type="EMBL" id="JAPFRF010000006">
    <property type="protein sequence ID" value="KAJ7329195.1"/>
    <property type="molecule type" value="Genomic_DNA"/>
</dbReference>
<organism evidence="1 2">
    <name type="scientific">Phrynocephalus forsythii</name>
    <dbReference type="NCBI Taxonomy" id="171643"/>
    <lineage>
        <taxon>Eukaryota</taxon>
        <taxon>Metazoa</taxon>
        <taxon>Chordata</taxon>
        <taxon>Craniata</taxon>
        <taxon>Vertebrata</taxon>
        <taxon>Euteleostomi</taxon>
        <taxon>Lepidosauria</taxon>
        <taxon>Squamata</taxon>
        <taxon>Bifurcata</taxon>
        <taxon>Unidentata</taxon>
        <taxon>Episquamata</taxon>
        <taxon>Toxicofera</taxon>
        <taxon>Iguania</taxon>
        <taxon>Acrodonta</taxon>
        <taxon>Agamidae</taxon>
        <taxon>Agaminae</taxon>
        <taxon>Phrynocephalus</taxon>
    </lineage>
</organism>
<name>A0A9Q1B1P9_9SAUR</name>
<dbReference type="GO" id="GO:0051117">
    <property type="term" value="F:ATPase binding"/>
    <property type="evidence" value="ECO:0007669"/>
    <property type="project" value="TreeGrafter"/>
</dbReference>
<gene>
    <name evidence="1" type="ORF">JRQ81_015369</name>
</gene>
<protein>
    <recommendedName>
        <fullName evidence="3">Peroxisome assembly protein 26</fullName>
    </recommendedName>
</protein>
<dbReference type="PANTHER" id="PTHR16262">
    <property type="entry name" value="PEROXISOME ASSEMBLY PROTEIN 26"/>
    <property type="match status" value="1"/>
</dbReference>
<dbReference type="AlphaFoldDB" id="A0A9Q1B1P9"/>
<dbReference type="OrthoDB" id="5954192at2759"/>
<dbReference type="PANTHER" id="PTHR16262:SF2">
    <property type="entry name" value="PEROXISOME ASSEMBLY PROTEIN 26"/>
    <property type="match status" value="1"/>
</dbReference>